<organism evidence="2 3">
    <name type="scientific">Klebsiella michiganensis</name>
    <dbReference type="NCBI Taxonomy" id="1134687"/>
    <lineage>
        <taxon>Bacteria</taxon>
        <taxon>Pseudomonadati</taxon>
        <taxon>Pseudomonadota</taxon>
        <taxon>Gammaproteobacteria</taxon>
        <taxon>Enterobacterales</taxon>
        <taxon>Enterobacteriaceae</taxon>
        <taxon>Klebsiella/Raoultella group</taxon>
        <taxon>Klebsiella</taxon>
    </lineage>
</organism>
<dbReference type="PROSITE" id="PS50005">
    <property type="entry name" value="TPR"/>
    <property type="match status" value="1"/>
</dbReference>
<gene>
    <name evidence="2" type="ORF">N5C89_06435</name>
</gene>
<accession>A0AAJ1KR24</accession>
<dbReference type="EMBL" id="JAOCBF010000006">
    <property type="protein sequence ID" value="MDH0962478.1"/>
    <property type="molecule type" value="Genomic_DNA"/>
</dbReference>
<dbReference type="InterPro" id="IPR019734">
    <property type="entry name" value="TPR_rpt"/>
</dbReference>
<dbReference type="AlphaFoldDB" id="A0AAJ1KR24"/>
<protein>
    <submittedName>
        <fullName evidence="2">ATP-binding protein</fullName>
    </submittedName>
</protein>
<dbReference type="InterPro" id="IPR011990">
    <property type="entry name" value="TPR-like_helical_dom_sf"/>
</dbReference>
<dbReference type="Gene3D" id="3.40.50.300">
    <property type="entry name" value="P-loop containing nucleotide triphosphate hydrolases"/>
    <property type="match status" value="1"/>
</dbReference>
<dbReference type="SUPFAM" id="SSF52540">
    <property type="entry name" value="P-loop containing nucleoside triphosphate hydrolases"/>
    <property type="match status" value="1"/>
</dbReference>
<sequence>MEKKYIEYLHAAQTVQNDSERLSFLTSTLRSLLQTAVISSFEIAKNLTPSDEHDLIELTNRFCKPSDGLPLQILDTLTPVIRSYIANDYLHGWFESTKLIEKPLSKQLIEWVEFRNKRTGHGVLDEKINKEWASKTEGIIKDSLIVFAKILPEISPNEELLPLKHFSGTKISTPIYFMNSAVVILAIIVRKGIWKLKGQLLSFKNANEFSINLEDDNIFNTTGIKPTGKYELADIISNNNHHSFFHNIPVRQTDIFEGRKDELKKLQEWFDDEDSRYCLVYGDGGYGKTTLVLEMLNLFLESQYDFNEPLPTIISYHTAKLTRWTDQGLVHLTGTLPVMDECLRELVRCFHPVLSQEWYTTSGKPLIDKTIGVLKENKLTRNDVILIIDNTETLATNPQEVKDLGAFFKTIGKLIGRIIITSRRREFIEATPIAIEGLSEIEGVNLMKRLANEFSAKAIQQAGEAKLRKVSEQLMHKPILLEALVKYVARVSSGIDVAIDTVFKKSNEQLLEFLYEDAWQRMNQLQKEVFLTLIHLTSPLDQNTISRTCQKIGIQHTEFQEGLEETHFSVLTDYGRTYTIELVDLAKRFFLQQFSKLETDEKIKLKDIAEQVDSYAAEREAIDKEYKTDRIAEAFRSEYAKAAKVYVDKGDINNAIDMYKLAIEDDPLNSSLHDRFSWFLLNKTTDYAYAKIISEKAVELDKNNCDAIVGLALVNYRLGNIPEGDKYIDLAQNAGRSLSFCLLRKAIARYYQAKNEEIIDRKIVFLEVALDFLEQADRKNTIAKGYDAKNKSDILRYQALTKNRLSALRASRTKMMRYNTN</sequence>
<comment type="caution">
    <text evidence="2">The sequence shown here is derived from an EMBL/GenBank/DDBJ whole genome shotgun (WGS) entry which is preliminary data.</text>
</comment>
<dbReference type="GO" id="GO:0005524">
    <property type="term" value="F:ATP binding"/>
    <property type="evidence" value="ECO:0007669"/>
    <property type="project" value="UniProtKB-KW"/>
</dbReference>
<dbReference type="InterPro" id="IPR027417">
    <property type="entry name" value="P-loop_NTPase"/>
</dbReference>
<keyword evidence="2" id="KW-0547">Nucleotide-binding</keyword>
<evidence type="ECO:0000256" key="1">
    <source>
        <dbReference type="PROSITE-ProRule" id="PRU00339"/>
    </source>
</evidence>
<proteinExistence type="predicted"/>
<dbReference type="RefSeq" id="WP_150343262.1">
    <property type="nucleotide sequence ID" value="NZ_CP044109.1"/>
</dbReference>
<dbReference type="SUPFAM" id="SSF48452">
    <property type="entry name" value="TPR-like"/>
    <property type="match status" value="1"/>
</dbReference>
<reference evidence="2" key="1">
    <citation type="submission" date="2022-09" db="EMBL/GenBank/DDBJ databases">
        <title>Intensive care unit water sources are persistently colonized with multi-drug resistant bacteria and are the site of extensive horizontal gene transfer of antibiotic resistance genes.</title>
        <authorList>
            <person name="Diorio-Toth L."/>
        </authorList>
    </citation>
    <scope>NUCLEOTIDE SEQUENCE</scope>
    <source>
        <strain evidence="2">GD03918</strain>
    </source>
</reference>
<keyword evidence="1" id="KW-0802">TPR repeat</keyword>
<keyword evidence="2" id="KW-0067">ATP-binding</keyword>
<name>A0AAJ1KR24_9ENTR</name>
<evidence type="ECO:0000313" key="3">
    <source>
        <dbReference type="Proteomes" id="UP001159937"/>
    </source>
</evidence>
<dbReference type="Gene3D" id="1.25.40.10">
    <property type="entry name" value="Tetratricopeptide repeat domain"/>
    <property type="match status" value="1"/>
</dbReference>
<feature type="repeat" description="TPR" evidence="1">
    <location>
        <begin position="636"/>
        <end position="669"/>
    </location>
</feature>
<evidence type="ECO:0000313" key="2">
    <source>
        <dbReference type="EMBL" id="MDH0962478.1"/>
    </source>
</evidence>
<dbReference type="Proteomes" id="UP001159937">
    <property type="component" value="Unassembled WGS sequence"/>
</dbReference>